<protein>
    <submittedName>
        <fullName evidence="5">Methionine aminopeptidase</fullName>
    </submittedName>
</protein>
<keyword evidence="1 5" id="KW-0031">Aminopeptidase</keyword>
<gene>
    <name evidence="5" type="ORF">CH063_12279</name>
</gene>
<dbReference type="STRING" id="759273.H1VPQ8"/>
<feature type="compositionally biased region" description="Acidic residues" evidence="4">
    <location>
        <begin position="36"/>
        <end position="46"/>
    </location>
</feature>
<sequence length="135" mass="15089">MAAQVPTEALKKLNVGEPATNGKAAKPEEGNGVDHDSDDSDEEGEEVTAPAAGGAAKKKKKNKKKKKKKSPTAQSDPPRVLMSSLFPNKNYPKGQEEEYRDENLWRTTNEEKRHLDNLNNDFLTDYREAAEIHRQ</sequence>
<evidence type="ECO:0000256" key="4">
    <source>
        <dbReference type="SAM" id="MobiDB-lite"/>
    </source>
</evidence>
<keyword evidence="2" id="KW-0645">Protease</keyword>
<evidence type="ECO:0000256" key="2">
    <source>
        <dbReference type="ARBA" id="ARBA00022670"/>
    </source>
</evidence>
<dbReference type="VEuPathDB" id="FungiDB:CH63R_09148"/>
<evidence type="ECO:0000256" key="3">
    <source>
        <dbReference type="ARBA" id="ARBA00022801"/>
    </source>
</evidence>
<dbReference type="Gene3D" id="3.90.230.10">
    <property type="entry name" value="Creatinase/methionine aminopeptidase superfamily"/>
    <property type="match status" value="1"/>
</dbReference>
<dbReference type="PANTHER" id="PTHR45777:SF2">
    <property type="entry name" value="METHIONINE AMINOPEPTIDASE 2"/>
    <property type="match status" value="1"/>
</dbReference>
<dbReference type="GO" id="GO:0005737">
    <property type="term" value="C:cytoplasm"/>
    <property type="evidence" value="ECO:0007669"/>
    <property type="project" value="TreeGrafter"/>
</dbReference>
<keyword evidence="3" id="KW-0378">Hydrolase</keyword>
<dbReference type="GO" id="GO:0006508">
    <property type="term" value="P:proteolysis"/>
    <property type="evidence" value="ECO:0007669"/>
    <property type="project" value="UniProtKB-KW"/>
</dbReference>
<evidence type="ECO:0000313" key="5">
    <source>
        <dbReference type="EMBL" id="CCF42214.1"/>
    </source>
</evidence>
<dbReference type="InterPro" id="IPR036005">
    <property type="entry name" value="Creatinase/aminopeptidase-like"/>
</dbReference>
<organism evidence="5 6">
    <name type="scientific">Colletotrichum higginsianum (strain IMI 349063)</name>
    <name type="common">Crucifer anthracnose fungus</name>
    <dbReference type="NCBI Taxonomy" id="759273"/>
    <lineage>
        <taxon>Eukaryota</taxon>
        <taxon>Fungi</taxon>
        <taxon>Dikarya</taxon>
        <taxon>Ascomycota</taxon>
        <taxon>Pezizomycotina</taxon>
        <taxon>Sordariomycetes</taxon>
        <taxon>Hypocreomycetidae</taxon>
        <taxon>Glomerellales</taxon>
        <taxon>Glomerellaceae</taxon>
        <taxon>Colletotrichum</taxon>
        <taxon>Colletotrichum destructivum species complex</taxon>
    </lineage>
</organism>
<dbReference type="Proteomes" id="UP000007174">
    <property type="component" value="Unassembled WGS sequence"/>
</dbReference>
<name>H1VPQ8_COLHI</name>
<evidence type="ECO:0000313" key="6">
    <source>
        <dbReference type="Proteomes" id="UP000007174"/>
    </source>
</evidence>
<feature type="compositionally biased region" description="Basic residues" evidence="4">
    <location>
        <begin position="56"/>
        <end position="70"/>
    </location>
</feature>
<evidence type="ECO:0000256" key="1">
    <source>
        <dbReference type="ARBA" id="ARBA00022438"/>
    </source>
</evidence>
<dbReference type="EMBL" id="CACQ02005228">
    <property type="protein sequence ID" value="CCF42214.1"/>
    <property type="molecule type" value="Genomic_DNA"/>
</dbReference>
<feature type="region of interest" description="Disordered" evidence="4">
    <location>
        <begin position="1"/>
        <end position="105"/>
    </location>
</feature>
<accession>H1VPQ8</accession>
<feature type="compositionally biased region" description="Basic and acidic residues" evidence="4">
    <location>
        <begin position="94"/>
        <end position="105"/>
    </location>
</feature>
<dbReference type="AlphaFoldDB" id="H1VPQ8"/>
<dbReference type="GO" id="GO:0008235">
    <property type="term" value="F:metalloexopeptidase activity"/>
    <property type="evidence" value="ECO:0007669"/>
    <property type="project" value="TreeGrafter"/>
</dbReference>
<dbReference type="PANTHER" id="PTHR45777">
    <property type="entry name" value="METHIONINE AMINOPEPTIDASE 2"/>
    <property type="match status" value="1"/>
</dbReference>
<dbReference type="eggNOG" id="KOG2775">
    <property type="taxonomic scope" value="Eukaryota"/>
</dbReference>
<dbReference type="HOGENOM" id="CLU_1890685_0_0_1"/>
<dbReference type="InterPro" id="IPR050247">
    <property type="entry name" value="Met_Aminopeptidase_Type2"/>
</dbReference>
<proteinExistence type="predicted"/>
<reference evidence="6" key="1">
    <citation type="journal article" date="2012" name="Nat. Genet.">
        <title>Lifestyle transitions in plant pathogenic Colletotrichum fungi deciphered by genome and transcriptome analyses.</title>
        <authorList>
            <person name="O'Connell R.J."/>
            <person name="Thon M.R."/>
            <person name="Hacquard S."/>
            <person name="Amyotte S.G."/>
            <person name="Kleemann J."/>
            <person name="Torres M.F."/>
            <person name="Damm U."/>
            <person name="Buiate E.A."/>
            <person name="Epstein L."/>
            <person name="Alkan N."/>
            <person name="Altmueller J."/>
            <person name="Alvarado-Balderrama L."/>
            <person name="Bauser C.A."/>
            <person name="Becker C."/>
            <person name="Birren B.W."/>
            <person name="Chen Z."/>
            <person name="Choi J."/>
            <person name="Crouch J.A."/>
            <person name="Duvick J.P."/>
            <person name="Farman M.A."/>
            <person name="Gan P."/>
            <person name="Heiman D."/>
            <person name="Henrissat B."/>
            <person name="Howard R.J."/>
            <person name="Kabbage M."/>
            <person name="Koch C."/>
            <person name="Kracher B."/>
            <person name="Kubo Y."/>
            <person name="Law A.D."/>
            <person name="Lebrun M.-H."/>
            <person name="Lee Y.-H."/>
            <person name="Miyara I."/>
            <person name="Moore N."/>
            <person name="Neumann U."/>
            <person name="Nordstroem K."/>
            <person name="Panaccione D.G."/>
            <person name="Panstruga R."/>
            <person name="Place M."/>
            <person name="Proctor R.H."/>
            <person name="Prusky D."/>
            <person name="Rech G."/>
            <person name="Reinhardt R."/>
            <person name="Rollins J.A."/>
            <person name="Rounsley S."/>
            <person name="Schardl C.L."/>
            <person name="Schwartz D.C."/>
            <person name="Shenoy N."/>
            <person name="Shirasu K."/>
            <person name="Sikhakolli U.R."/>
            <person name="Stueber K."/>
            <person name="Sukno S.A."/>
            <person name="Sweigard J.A."/>
            <person name="Takano Y."/>
            <person name="Takahara H."/>
            <person name="Trail F."/>
            <person name="van der Does H.C."/>
            <person name="Voll L.M."/>
            <person name="Will I."/>
            <person name="Young S."/>
            <person name="Zeng Q."/>
            <person name="Zhang J."/>
            <person name="Zhou S."/>
            <person name="Dickman M.B."/>
            <person name="Schulze-Lefert P."/>
            <person name="Ver Loren van Themaat E."/>
            <person name="Ma L.-J."/>
            <person name="Vaillancourt L.J."/>
        </authorList>
    </citation>
    <scope>NUCLEOTIDE SEQUENCE [LARGE SCALE GENOMIC DNA]</scope>
    <source>
        <strain evidence="6">IMI 349063</strain>
    </source>
</reference>
<dbReference type="GO" id="GO:0004177">
    <property type="term" value="F:aminopeptidase activity"/>
    <property type="evidence" value="ECO:0007669"/>
    <property type="project" value="UniProtKB-KW"/>
</dbReference>
<feature type="non-terminal residue" evidence="5">
    <location>
        <position position="1"/>
    </location>
</feature>
<feature type="compositionally biased region" description="Basic and acidic residues" evidence="4">
    <location>
        <begin position="25"/>
        <end position="35"/>
    </location>
</feature>